<name>A0A0E9WKK9_ANGAN</name>
<proteinExistence type="predicted"/>
<protein>
    <submittedName>
        <fullName evidence="1">Uncharacterized protein</fullName>
    </submittedName>
</protein>
<sequence length="26" mass="3162">MLLFDRKSVFLFVFLTTARCLYYKSV</sequence>
<organism evidence="1">
    <name type="scientific">Anguilla anguilla</name>
    <name type="common">European freshwater eel</name>
    <name type="synonym">Muraena anguilla</name>
    <dbReference type="NCBI Taxonomy" id="7936"/>
    <lineage>
        <taxon>Eukaryota</taxon>
        <taxon>Metazoa</taxon>
        <taxon>Chordata</taxon>
        <taxon>Craniata</taxon>
        <taxon>Vertebrata</taxon>
        <taxon>Euteleostomi</taxon>
        <taxon>Actinopterygii</taxon>
        <taxon>Neopterygii</taxon>
        <taxon>Teleostei</taxon>
        <taxon>Anguilliformes</taxon>
        <taxon>Anguillidae</taxon>
        <taxon>Anguilla</taxon>
    </lineage>
</organism>
<reference evidence="1" key="2">
    <citation type="journal article" date="2015" name="Fish Shellfish Immunol.">
        <title>Early steps in the European eel (Anguilla anguilla)-Vibrio vulnificus interaction in the gills: Role of the RtxA13 toxin.</title>
        <authorList>
            <person name="Callol A."/>
            <person name="Pajuelo D."/>
            <person name="Ebbesson L."/>
            <person name="Teles M."/>
            <person name="MacKenzie S."/>
            <person name="Amaro C."/>
        </authorList>
    </citation>
    <scope>NUCLEOTIDE SEQUENCE</scope>
</reference>
<accession>A0A0E9WKK9</accession>
<dbReference type="EMBL" id="GBXM01018559">
    <property type="protein sequence ID" value="JAH90018.1"/>
    <property type="molecule type" value="Transcribed_RNA"/>
</dbReference>
<reference evidence="1" key="1">
    <citation type="submission" date="2014-11" db="EMBL/GenBank/DDBJ databases">
        <authorList>
            <person name="Amaro Gonzalez C."/>
        </authorList>
    </citation>
    <scope>NUCLEOTIDE SEQUENCE</scope>
</reference>
<dbReference type="AlphaFoldDB" id="A0A0E9WKK9"/>
<evidence type="ECO:0000313" key="1">
    <source>
        <dbReference type="EMBL" id="JAH90018.1"/>
    </source>
</evidence>